<sequence>MSEQPEKKVKREYRKGDPLTKTEYNTRYESIKTRTHKLVRVYVPYAIADDFKKVCKDVGMTQQEAISVAMLDYLEKVKKLK</sequence>
<dbReference type="InterPro" id="IPR019661">
    <property type="entry name" value="RepA2"/>
</dbReference>
<evidence type="ECO:0000313" key="7">
    <source>
        <dbReference type="EMBL" id="MEW5291732.1"/>
    </source>
</evidence>
<keyword evidence="3" id="KW-0805">Transcription regulation</keyword>
<evidence type="ECO:0000256" key="4">
    <source>
        <dbReference type="ARBA" id="ARBA00023125"/>
    </source>
</evidence>
<dbReference type="Proteomes" id="UP001554567">
    <property type="component" value="Unassembled WGS sequence"/>
</dbReference>
<name>A0ABV3N7C8_9GAMM</name>
<evidence type="ECO:0000313" key="8">
    <source>
        <dbReference type="Proteomes" id="UP001554567"/>
    </source>
</evidence>
<evidence type="ECO:0000256" key="3">
    <source>
        <dbReference type="ARBA" id="ARBA00023015"/>
    </source>
</evidence>
<protein>
    <recommendedName>
        <fullName evidence="6">Protein CopB</fullName>
    </recommendedName>
</protein>
<keyword evidence="2" id="KW-0615">Plasmid copy control</keyword>
<organism evidence="7 8">
    <name type="scientific">Erwinia papayae</name>
    <dbReference type="NCBI Taxonomy" id="206499"/>
    <lineage>
        <taxon>Bacteria</taxon>
        <taxon>Pseudomonadati</taxon>
        <taxon>Pseudomonadota</taxon>
        <taxon>Gammaproteobacteria</taxon>
        <taxon>Enterobacterales</taxon>
        <taxon>Erwiniaceae</taxon>
        <taxon>Erwinia</taxon>
    </lineage>
</organism>
<keyword evidence="5" id="KW-0804">Transcription</keyword>
<reference evidence="7 8" key="1">
    <citation type="submission" date="2024-07" db="EMBL/GenBank/DDBJ databases">
        <authorList>
            <person name="Dulla G.F.J."/>
            <person name="Delorm J.G."/>
        </authorList>
    </citation>
    <scope>NUCLEOTIDE SEQUENCE [LARGE SCALE GENOMIC DNA]</scope>
    <source>
        <strain evidence="7 8">JGD 233</strain>
    </source>
</reference>
<keyword evidence="8" id="KW-1185">Reference proteome</keyword>
<evidence type="ECO:0000256" key="1">
    <source>
        <dbReference type="ARBA" id="ARBA00022491"/>
    </source>
</evidence>
<keyword evidence="4" id="KW-0238">DNA-binding</keyword>
<comment type="caution">
    <text evidence="7">The sequence shown here is derived from an EMBL/GenBank/DDBJ whole genome shotgun (WGS) entry which is preliminary data.</text>
</comment>
<keyword evidence="1" id="KW-0678">Repressor</keyword>
<gene>
    <name evidence="7" type="ORF">ABW286_21595</name>
</gene>
<evidence type="ECO:0000256" key="2">
    <source>
        <dbReference type="ARBA" id="ARBA00022689"/>
    </source>
</evidence>
<evidence type="ECO:0000256" key="5">
    <source>
        <dbReference type="ARBA" id="ARBA00023163"/>
    </source>
</evidence>
<dbReference type="RefSeq" id="WP_367168669.1">
    <property type="nucleotide sequence ID" value="NZ_JBFKZN010000016.1"/>
</dbReference>
<proteinExistence type="predicted"/>
<dbReference type="EMBL" id="JBFKZN010000016">
    <property type="protein sequence ID" value="MEW5291732.1"/>
    <property type="molecule type" value="Genomic_DNA"/>
</dbReference>
<dbReference type="Pfam" id="PF10723">
    <property type="entry name" value="RepB-RCR_reg"/>
    <property type="match status" value="1"/>
</dbReference>
<evidence type="ECO:0000256" key="6">
    <source>
        <dbReference type="ARBA" id="ARBA00031853"/>
    </source>
</evidence>
<accession>A0ABV3N7C8</accession>